<dbReference type="AlphaFoldDB" id="A0A0F9UQ23"/>
<evidence type="ECO:0008006" key="2">
    <source>
        <dbReference type="Google" id="ProtNLM"/>
    </source>
</evidence>
<comment type="caution">
    <text evidence="1">The sequence shown here is derived from an EMBL/GenBank/DDBJ whole genome shotgun (WGS) entry which is preliminary data.</text>
</comment>
<dbReference type="EMBL" id="LAZR01000117">
    <property type="protein sequence ID" value="KKN89602.1"/>
    <property type="molecule type" value="Genomic_DNA"/>
</dbReference>
<organism evidence="1">
    <name type="scientific">marine sediment metagenome</name>
    <dbReference type="NCBI Taxonomy" id="412755"/>
    <lineage>
        <taxon>unclassified sequences</taxon>
        <taxon>metagenomes</taxon>
        <taxon>ecological metagenomes</taxon>
    </lineage>
</organism>
<evidence type="ECO:0000313" key="1">
    <source>
        <dbReference type="EMBL" id="KKN89602.1"/>
    </source>
</evidence>
<gene>
    <name evidence="1" type="ORF">LCGC14_0237340</name>
</gene>
<protein>
    <recommendedName>
        <fullName evidence="2">Peptidase S1 domain-containing protein</fullName>
    </recommendedName>
</protein>
<name>A0A0F9UQ23_9ZZZZ</name>
<accession>A0A0F9UQ23</accession>
<proteinExistence type="predicted"/>
<reference evidence="1" key="1">
    <citation type="journal article" date="2015" name="Nature">
        <title>Complex archaea that bridge the gap between prokaryotes and eukaryotes.</title>
        <authorList>
            <person name="Spang A."/>
            <person name="Saw J.H."/>
            <person name="Jorgensen S.L."/>
            <person name="Zaremba-Niedzwiedzka K."/>
            <person name="Martijn J."/>
            <person name="Lind A.E."/>
            <person name="van Eijk R."/>
            <person name="Schleper C."/>
            <person name="Guy L."/>
            <person name="Ettema T.J."/>
        </authorList>
    </citation>
    <scope>NUCLEOTIDE SEQUENCE</scope>
</reference>
<sequence length="242" mass="26453">MTAQPPISIGDSLRGAVHPVILLSGDADYPYYGVGTAFILKHEDQFYAISAGHVLTSQNAADDQFCLLTPKQKITVQFDRALVFRTDADPEHDLLVRRILPSQRATLVSAGIEPIDSDETLEEKFFGSAIEVAVVGYPEQGRNYDYEERFVSAQIYAVMSVPAESYVPGLQATQANGQVPKSMRGMSGSVVVALFPDEVLFAGMAIMASEATGLVHFIPGSRIVDYLDEASDLERRNEFLES</sequence>